<accession>A0AAW1S6W9</accession>
<sequence>MVLVVLYMKANLENVVKISLPEGHTFCLDVKDSTGDDVREGVRVSSADDVELPGSRGSANFALKWVRDARHPAHLTLAPLKGVTRPYSAADDGKWVGVVGMECRGLEPIRWQPEAGFCVETPSGTVFEDVDLSEDWAEYDEKAGTSVGVYELESKFEAVKS</sequence>
<comment type="caution">
    <text evidence="4">The sequence shown here is derived from an EMBL/GenBank/DDBJ whole genome shotgun (WGS) entry which is preliminary data.</text>
</comment>
<dbReference type="AlphaFoldDB" id="A0AAW1S6W9"/>
<dbReference type="PANTHER" id="PTHR12857">
    <property type="entry name" value="CXXC MOTIF CONTAINING ZINC BINDING PROTEIN"/>
    <property type="match status" value="1"/>
</dbReference>
<dbReference type="InterPro" id="IPR008584">
    <property type="entry name" value="CXXC_Zn-binding_euk"/>
</dbReference>
<protein>
    <recommendedName>
        <fullName evidence="6">DUF866 domain-containing protein</fullName>
    </recommendedName>
</protein>
<organism evidence="4 5">
    <name type="scientific">Elliptochloris bilobata</name>
    <dbReference type="NCBI Taxonomy" id="381761"/>
    <lineage>
        <taxon>Eukaryota</taxon>
        <taxon>Viridiplantae</taxon>
        <taxon>Chlorophyta</taxon>
        <taxon>core chlorophytes</taxon>
        <taxon>Trebouxiophyceae</taxon>
        <taxon>Trebouxiophyceae incertae sedis</taxon>
        <taxon>Elliptochloris clade</taxon>
        <taxon>Elliptochloris</taxon>
    </lineage>
</organism>
<comment type="similarity">
    <text evidence="1">Belongs to the UPF0587 family.</text>
</comment>
<gene>
    <name evidence="4" type="ORF">WJX81_004623</name>
</gene>
<dbReference type="GO" id="GO:0008270">
    <property type="term" value="F:zinc ion binding"/>
    <property type="evidence" value="ECO:0007669"/>
    <property type="project" value="TreeGrafter"/>
</dbReference>
<name>A0AAW1S6W9_9CHLO</name>
<evidence type="ECO:0000256" key="3">
    <source>
        <dbReference type="ARBA" id="ARBA00022833"/>
    </source>
</evidence>
<dbReference type="Proteomes" id="UP001445335">
    <property type="component" value="Unassembled WGS sequence"/>
</dbReference>
<reference evidence="4 5" key="1">
    <citation type="journal article" date="2024" name="Nat. Commun.">
        <title>Phylogenomics reveals the evolutionary origins of lichenization in chlorophyte algae.</title>
        <authorList>
            <person name="Puginier C."/>
            <person name="Libourel C."/>
            <person name="Otte J."/>
            <person name="Skaloud P."/>
            <person name="Haon M."/>
            <person name="Grisel S."/>
            <person name="Petersen M."/>
            <person name="Berrin J.G."/>
            <person name="Delaux P.M."/>
            <person name="Dal Grande F."/>
            <person name="Keller J."/>
        </authorList>
    </citation>
    <scope>NUCLEOTIDE SEQUENCE [LARGE SCALE GENOMIC DNA]</scope>
    <source>
        <strain evidence="4 5">SAG 245.80</strain>
    </source>
</reference>
<dbReference type="Pfam" id="PF05907">
    <property type="entry name" value="CXXC_Zn-b_euk"/>
    <property type="match status" value="1"/>
</dbReference>
<evidence type="ECO:0000256" key="2">
    <source>
        <dbReference type="ARBA" id="ARBA00022723"/>
    </source>
</evidence>
<evidence type="ECO:0000313" key="5">
    <source>
        <dbReference type="Proteomes" id="UP001445335"/>
    </source>
</evidence>
<keyword evidence="3" id="KW-0862">Zinc</keyword>
<evidence type="ECO:0008006" key="6">
    <source>
        <dbReference type="Google" id="ProtNLM"/>
    </source>
</evidence>
<keyword evidence="5" id="KW-1185">Reference proteome</keyword>
<dbReference type="SUPFAM" id="SSF141678">
    <property type="entry name" value="MAL13P1.257-like"/>
    <property type="match status" value="1"/>
</dbReference>
<evidence type="ECO:0000313" key="4">
    <source>
        <dbReference type="EMBL" id="KAK9842024.1"/>
    </source>
</evidence>
<proteinExistence type="inferred from homology"/>
<dbReference type="EMBL" id="JALJOU010000009">
    <property type="protein sequence ID" value="KAK9842024.1"/>
    <property type="molecule type" value="Genomic_DNA"/>
</dbReference>
<keyword evidence="2" id="KW-0479">Metal-binding</keyword>
<evidence type="ECO:0000256" key="1">
    <source>
        <dbReference type="ARBA" id="ARBA00007818"/>
    </source>
</evidence>
<dbReference type="PANTHER" id="PTHR12857:SF0">
    <property type="entry name" value="CXXC MOTIF CONTAINING ZINC BINDING PROTEIN"/>
    <property type="match status" value="1"/>
</dbReference>